<feature type="transmembrane region" description="Helical" evidence="1">
    <location>
        <begin position="238"/>
        <end position="261"/>
    </location>
</feature>
<dbReference type="PANTHER" id="PTHR40465">
    <property type="entry name" value="CHROMOSOME 1, WHOLE GENOME SHOTGUN SEQUENCE"/>
    <property type="match status" value="1"/>
</dbReference>
<proteinExistence type="predicted"/>
<evidence type="ECO:0000313" key="3">
    <source>
        <dbReference type="EMBL" id="KAF7350689.1"/>
    </source>
</evidence>
<feature type="transmembrane region" description="Helical" evidence="1">
    <location>
        <begin position="163"/>
        <end position="181"/>
    </location>
</feature>
<feature type="transmembrane region" description="Helical" evidence="1">
    <location>
        <begin position="30"/>
        <end position="52"/>
    </location>
</feature>
<accession>A0A8H6Y2D6</accession>
<dbReference type="EMBL" id="JACAZH010000014">
    <property type="protein sequence ID" value="KAF7350689.1"/>
    <property type="molecule type" value="Genomic_DNA"/>
</dbReference>
<evidence type="ECO:0000313" key="4">
    <source>
        <dbReference type="Proteomes" id="UP000623467"/>
    </source>
</evidence>
<dbReference type="PANTHER" id="PTHR40465:SF1">
    <property type="entry name" value="DUF6534 DOMAIN-CONTAINING PROTEIN"/>
    <property type="match status" value="1"/>
</dbReference>
<dbReference type="InterPro" id="IPR045339">
    <property type="entry name" value="DUF6534"/>
</dbReference>
<evidence type="ECO:0000256" key="1">
    <source>
        <dbReference type="SAM" id="Phobius"/>
    </source>
</evidence>
<organism evidence="3 4">
    <name type="scientific">Mycena sanguinolenta</name>
    <dbReference type="NCBI Taxonomy" id="230812"/>
    <lineage>
        <taxon>Eukaryota</taxon>
        <taxon>Fungi</taxon>
        <taxon>Dikarya</taxon>
        <taxon>Basidiomycota</taxon>
        <taxon>Agaricomycotina</taxon>
        <taxon>Agaricomycetes</taxon>
        <taxon>Agaricomycetidae</taxon>
        <taxon>Agaricales</taxon>
        <taxon>Marasmiineae</taxon>
        <taxon>Mycenaceae</taxon>
        <taxon>Mycena</taxon>
    </lineage>
</organism>
<keyword evidence="4" id="KW-1185">Reference proteome</keyword>
<dbReference type="Pfam" id="PF20152">
    <property type="entry name" value="DUF6534"/>
    <property type="match status" value="1"/>
</dbReference>
<feature type="transmembrane region" description="Helical" evidence="1">
    <location>
        <begin position="64"/>
        <end position="84"/>
    </location>
</feature>
<keyword evidence="1" id="KW-1133">Transmembrane helix</keyword>
<feature type="transmembrane region" description="Helical" evidence="1">
    <location>
        <begin position="193"/>
        <end position="218"/>
    </location>
</feature>
<evidence type="ECO:0000259" key="2">
    <source>
        <dbReference type="Pfam" id="PF20152"/>
    </source>
</evidence>
<gene>
    <name evidence="3" type="ORF">MSAN_01629700</name>
</gene>
<protein>
    <recommendedName>
        <fullName evidence="2">DUF6534 domain-containing protein</fullName>
    </recommendedName>
</protein>
<dbReference type="Proteomes" id="UP000623467">
    <property type="component" value="Unassembled WGS sequence"/>
</dbReference>
<keyword evidence="1" id="KW-0812">Transmembrane</keyword>
<feature type="domain" description="DUF6534" evidence="2">
    <location>
        <begin position="207"/>
        <end position="292"/>
    </location>
</feature>
<dbReference type="OrthoDB" id="2792702at2759"/>
<keyword evidence="1" id="KW-0472">Membrane</keyword>
<comment type="caution">
    <text evidence="3">The sequence shown here is derived from an EMBL/GenBank/DDBJ whole genome shotgun (WGS) entry which is preliminary data.</text>
</comment>
<name>A0A8H6Y2D6_9AGAR</name>
<sequence length="335" mass="36982">MAQLSFHLPEYMASQETDLGPVFVDIFGPVWWGFCVSLVLAGVSILQGYLYFTRYNDKLSIRVVAGLMLALDFLSTALICQSVYYYILPHYGSLAPLGAVTNEIIVDCLISSAIAFISQMFFVYQLIVVKSKATAAPIMNALIVIFGVITLGKFIQLRCDCTLLIRGGWIGAGVGCAVVMFQHPRFIFMNRIHAFNILAGCHKAFGAAADVVATIAMFTFLRSADTGIRQTTSLLRFMMYLVVNRGLLVTLAQVVGLIVLFSSTNHLYWVGVHVNTTRLYSNTFFAILNSRTPPEPNHQLHINMRDGFSTMGQVSEFGSDDRGVKIHTTTTVSDT</sequence>
<feature type="transmembrane region" description="Helical" evidence="1">
    <location>
        <begin position="138"/>
        <end position="157"/>
    </location>
</feature>
<reference evidence="3" key="1">
    <citation type="submission" date="2020-05" db="EMBL/GenBank/DDBJ databases">
        <title>Mycena genomes resolve the evolution of fungal bioluminescence.</title>
        <authorList>
            <person name="Tsai I.J."/>
        </authorList>
    </citation>
    <scope>NUCLEOTIDE SEQUENCE</scope>
    <source>
        <strain evidence="3">160909Yilan</strain>
    </source>
</reference>
<dbReference type="AlphaFoldDB" id="A0A8H6Y2D6"/>